<keyword evidence="13" id="KW-1185">Reference proteome</keyword>
<evidence type="ECO:0000256" key="7">
    <source>
        <dbReference type="ARBA" id="ARBA00022989"/>
    </source>
</evidence>
<dbReference type="PANTHER" id="PTHR45788:SF2">
    <property type="entry name" value="SUCCINATE_FUMARATE MITOCHONDRIAL TRANSPORTER"/>
    <property type="match status" value="1"/>
</dbReference>
<organism evidence="12 13">
    <name type="scientific">Imshaugia aleurites</name>
    <dbReference type="NCBI Taxonomy" id="172621"/>
    <lineage>
        <taxon>Eukaryota</taxon>
        <taxon>Fungi</taxon>
        <taxon>Dikarya</taxon>
        <taxon>Ascomycota</taxon>
        <taxon>Pezizomycotina</taxon>
        <taxon>Lecanoromycetes</taxon>
        <taxon>OSLEUM clade</taxon>
        <taxon>Lecanoromycetidae</taxon>
        <taxon>Lecanorales</taxon>
        <taxon>Lecanorineae</taxon>
        <taxon>Parmeliaceae</taxon>
        <taxon>Imshaugia</taxon>
    </lineage>
</organism>
<evidence type="ECO:0000256" key="4">
    <source>
        <dbReference type="ARBA" id="ARBA00022692"/>
    </source>
</evidence>
<reference evidence="12" key="1">
    <citation type="submission" date="2021-03" db="EMBL/GenBank/DDBJ databases">
        <authorList>
            <person name="Tagirdzhanova G."/>
        </authorList>
    </citation>
    <scope>NUCLEOTIDE SEQUENCE</scope>
</reference>
<evidence type="ECO:0000256" key="11">
    <source>
        <dbReference type="RuleBase" id="RU000488"/>
    </source>
</evidence>
<evidence type="ECO:0000256" key="9">
    <source>
        <dbReference type="ARBA" id="ARBA00023136"/>
    </source>
</evidence>
<comment type="caution">
    <text evidence="12">The sequence shown here is derived from an EMBL/GenBank/DDBJ whole genome shotgun (WGS) entry which is preliminary data.</text>
</comment>
<dbReference type="InterPro" id="IPR049563">
    <property type="entry name" value="TXTP-like"/>
</dbReference>
<dbReference type="GO" id="GO:0005469">
    <property type="term" value="F:succinate:fumarate antiporter activity"/>
    <property type="evidence" value="ECO:0007669"/>
    <property type="project" value="TreeGrafter"/>
</dbReference>
<dbReference type="InterPro" id="IPR023395">
    <property type="entry name" value="MCP_dom_sf"/>
</dbReference>
<evidence type="ECO:0000313" key="13">
    <source>
        <dbReference type="Proteomes" id="UP000664534"/>
    </source>
</evidence>
<feature type="repeat" description="Solcar" evidence="10">
    <location>
        <begin position="77"/>
        <end position="165"/>
    </location>
</feature>
<protein>
    <submittedName>
        <fullName evidence="12">Uncharacterized protein</fullName>
    </submittedName>
</protein>
<gene>
    <name evidence="12" type="ORF">IMSHALPRED_008456</name>
</gene>
<dbReference type="GO" id="GO:0031966">
    <property type="term" value="C:mitochondrial membrane"/>
    <property type="evidence" value="ECO:0007669"/>
    <property type="project" value="UniProtKB-SubCell"/>
</dbReference>
<evidence type="ECO:0000256" key="8">
    <source>
        <dbReference type="ARBA" id="ARBA00023128"/>
    </source>
</evidence>
<dbReference type="Gene3D" id="1.50.40.10">
    <property type="entry name" value="Mitochondrial carrier domain"/>
    <property type="match status" value="1"/>
</dbReference>
<feature type="repeat" description="Solcar" evidence="10">
    <location>
        <begin position="195"/>
        <end position="284"/>
    </location>
</feature>
<dbReference type="OrthoDB" id="5381486at2759"/>
<comment type="similarity">
    <text evidence="2 11">Belongs to the mitochondrial carrier (TC 2.A.29) family.</text>
</comment>
<dbReference type="AlphaFoldDB" id="A0A8H3ENI2"/>
<keyword evidence="7" id="KW-1133">Transmembrane helix</keyword>
<comment type="subcellular location">
    <subcellularLocation>
        <location evidence="1">Mitochondrion membrane</location>
        <topology evidence="1">Multi-pass membrane protein</topology>
    </subcellularLocation>
</comment>
<keyword evidence="4 10" id="KW-0812">Transmembrane</keyword>
<dbReference type="PROSITE" id="PS50920">
    <property type="entry name" value="SOLCAR"/>
    <property type="match status" value="2"/>
</dbReference>
<evidence type="ECO:0000256" key="6">
    <source>
        <dbReference type="ARBA" id="ARBA00022792"/>
    </source>
</evidence>
<evidence type="ECO:0000256" key="3">
    <source>
        <dbReference type="ARBA" id="ARBA00022448"/>
    </source>
</evidence>
<name>A0A8H3ENI2_9LECA</name>
<dbReference type="Proteomes" id="UP000664534">
    <property type="component" value="Unassembled WGS sequence"/>
</dbReference>
<dbReference type="EMBL" id="CAJPDT010000006">
    <property type="protein sequence ID" value="CAF9909739.1"/>
    <property type="molecule type" value="Genomic_DNA"/>
</dbReference>
<keyword evidence="6" id="KW-0999">Mitochondrion inner membrane</keyword>
<keyword evidence="5" id="KW-0677">Repeat</keyword>
<keyword evidence="8" id="KW-0496">Mitochondrion</keyword>
<keyword evidence="9 10" id="KW-0472">Membrane</keyword>
<proteinExistence type="inferred from homology"/>
<evidence type="ECO:0000313" key="12">
    <source>
        <dbReference type="EMBL" id="CAF9909739.1"/>
    </source>
</evidence>
<dbReference type="SUPFAM" id="SSF103506">
    <property type="entry name" value="Mitochondrial carrier"/>
    <property type="match status" value="1"/>
</dbReference>
<evidence type="ECO:0000256" key="10">
    <source>
        <dbReference type="PROSITE-ProRule" id="PRU00282"/>
    </source>
</evidence>
<dbReference type="InterPro" id="IPR018108">
    <property type="entry name" value="MCP_transmembrane"/>
</dbReference>
<keyword evidence="3 11" id="KW-0813">Transport</keyword>
<evidence type="ECO:0000256" key="2">
    <source>
        <dbReference type="ARBA" id="ARBA00006375"/>
    </source>
</evidence>
<sequence>MQLSSSPQIAKGQTQGLIKTIAAISQQSPLAFYKGFGPVFTGIIPKMGIRFLSFEYYKSMLADTRLANPSDGTLTDQGTFLAGLAAGITEAVTVVTTMEVLKVRLQGQKRKAGDAPKYRNAAHAAYVIVKDEGPKALFKGMSLTALRQATNVSGNPVLLRAKDNHLTLLAVNLTTYTKLNHLLHDWQSIPKNQELSAFQTALCGLVAGAAGPMSNAPIDTLKTLVQRHPTPPGHSSLSHTVAIARTLFQQEGFKALYKGITPRVMRIAPGQAITYTIYEHLKAKLSG</sequence>
<dbReference type="Pfam" id="PF00153">
    <property type="entry name" value="Mito_carr"/>
    <property type="match status" value="3"/>
</dbReference>
<dbReference type="PANTHER" id="PTHR45788">
    <property type="entry name" value="SUCCINATE/FUMARATE MITOCHONDRIAL TRANSPORTER-RELATED"/>
    <property type="match status" value="1"/>
</dbReference>
<evidence type="ECO:0000256" key="1">
    <source>
        <dbReference type="ARBA" id="ARBA00004225"/>
    </source>
</evidence>
<accession>A0A8H3ENI2</accession>
<evidence type="ECO:0000256" key="5">
    <source>
        <dbReference type="ARBA" id="ARBA00022737"/>
    </source>
</evidence>